<dbReference type="RefSeq" id="WP_008187298.1">
    <property type="nucleotide sequence ID" value="NZ_GL890940.1"/>
</dbReference>
<accession>F4XVX8</accession>
<proteinExistence type="predicted"/>
<dbReference type="AlphaFoldDB" id="F4XVX8"/>
<reference evidence="2" key="1">
    <citation type="journal article" date="2011" name="Proc. Natl. Acad. Sci. U.S.A.">
        <title>Genomic insights into the physiology and ecology of the marine filamentous cyanobacterium Lyngbya majuscula.</title>
        <authorList>
            <person name="Jones A.C."/>
            <person name="Monroe E.A."/>
            <person name="Podell S."/>
            <person name="Hess W.R."/>
            <person name="Klages S."/>
            <person name="Esquenazi E."/>
            <person name="Niessen S."/>
            <person name="Hoover H."/>
            <person name="Rothmann M."/>
            <person name="Lasken R.S."/>
            <person name="Yates J.R.III."/>
            <person name="Reinhardt R."/>
            <person name="Kube M."/>
            <person name="Burkart M.D."/>
            <person name="Allen E.E."/>
            <person name="Dorrestein P.C."/>
            <person name="Gerwick W.H."/>
            <person name="Gerwick L."/>
        </authorList>
    </citation>
    <scope>NUCLEOTIDE SEQUENCE [LARGE SCALE GENOMIC DNA]</scope>
    <source>
        <strain evidence="2">3L</strain>
    </source>
</reference>
<sequence>MLKLKTISSLTVLLIGVVSPLINTEKAKAASFSSNSFNIETITTGLATPYAVAIDNDNLIVTVDGALIKIDQSGNISTLTSLAPGVPSDAIVFGSDYVVIEPAEPPAPTSLLRVTPTGEISEITENTSDPIGFGDPIGLAIQNQDLIITDFNRVNNDPFIGDGRLLRYSNQMKNLSVIASSNLGGAAEVFVDGENFWVTDFTFGRLLFVTANGDVTEIATELGQPLDIEFDGQSFLITDFANGFDTPGKGRILRVSKTGQVETLLSDIGNPSGLAIDGDDLLFTDIVDGRVARIEGILATQSVPESSSNTTLIILGVISGYTLLKRQSKNN</sequence>
<evidence type="ECO:0000313" key="2">
    <source>
        <dbReference type="Proteomes" id="UP000003959"/>
    </source>
</evidence>
<gene>
    <name evidence="1" type="ORF">LYNGBM3L_40260</name>
</gene>
<evidence type="ECO:0008006" key="3">
    <source>
        <dbReference type="Google" id="ProtNLM"/>
    </source>
</evidence>
<dbReference type="InterPro" id="IPR011042">
    <property type="entry name" value="6-blade_b-propeller_TolB-like"/>
</dbReference>
<keyword evidence="2" id="KW-1185">Reference proteome</keyword>
<dbReference type="EMBL" id="GL890940">
    <property type="protein sequence ID" value="EGJ31391.1"/>
    <property type="molecule type" value="Genomic_DNA"/>
</dbReference>
<dbReference type="HOGENOM" id="CLU_838915_0_0_3"/>
<organism evidence="1 2">
    <name type="scientific">Moorena producens 3L</name>
    <dbReference type="NCBI Taxonomy" id="489825"/>
    <lineage>
        <taxon>Bacteria</taxon>
        <taxon>Bacillati</taxon>
        <taxon>Cyanobacteriota</taxon>
        <taxon>Cyanophyceae</taxon>
        <taxon>Coleofasciculales</taxon>
        <taxon>Coleofasciculaceae</taxon>
        <taxon>Moorena</taxon>
    </lineage>
</organism>
<dbReference type="OrthoDB" id="241638at2"/>
<protein>
    <recommendedName>
        <fullName evidence="3">NHL repeat protein</fullName>
    </recommendedName>
</protein>
<evidence type="ECO:0000313" key="1">
    <source>
        <dbReference type="EMBL" id="EGJ31391.1"/>
    </source>
</evidence>
<name>F4XVX8_9CYAN</name>
<dbReference type="Proteomes" id="UP000003959">
    <property type="component" value="Unassembled WGS sequence"/>
</dbReference>
<dbReference type="Gene3D" id="2.120.10.30">
    <property type="entry name" value="TolB, C-terminal domain"/>
    <property type="match status" value="1"/>
</dbReference>
<dbReference type="SUPFAM" id="SSF101898">
    <property type="entry name" value="NHL repeat"/>
    <property type="match status" value="1"/>
</dbReference>